<dbReference type="GO" id="GO:0005886">
    <property type="term" value="C:plasma membrane"/>
    <property type="evidence" value="ECO:0007669"/>
    <property type="project" value="UniProtKB-SubCell"/>
</dbReference>
<evidence type="ECO:0000259" key="7">
    <source>
        <dbReference type="Pfam" id="PF11728"/>
    </source>
</evidence>
<keyword evidence="3 6" id="KW-0812">Transmembrane</keyword>
<comment type="caution">
    <text evidence="8">The sequence shown here is derived from an EMBL/GenBank/DDBJ whole genome shotgun (WGS) entry which is preliminary data.</text>
</comment>
<dbReference type="STRING" id="592010.GCWU000182_000542"/>
<dbReference type="PANTHER" id="PTHR40064">
    <property type="entry name" value="MEMBRANE PROTEIN-RELATED"/>
    <property type="match status" value="1"/>
</dbReference>
<dbReference type="PANTHER" id="PTHR40064:SF1">
    <property type="entry name" value="MEMBRANE PROTEIN"/>
    <property type="match status" value="1"/>
</dbReference>
<keyword evidence="4 6" id="KW-1133">Transmembrane helix</keyword>
<evidence type="ECO:0000313" key="8">
    <source>
        <dbReference type="EMBL" id="ESK66199.1"/>
    </source>
</evidence>
<dbReference type="GeneID" id="84816638"/>
<feature type="transmembrane region" description="Helical" evidence="6">
    <location>
        <begin position="93"/>
        <end position="113"/>
    </location>
</feature>
<evidence type="ECO:0000313" key="9">
    <source>
        <dbReference type="Proteomes" id="UP000019050"/>
    </source>
</evidence>
<comment type="subcellular location">
    <subcellularLocation>
        <location evidence="1">Cell membrane</location>
        <topology evidence="1">Multi-pass membrane protein</topology>
    </subcellularLocation>
</comment>
<evidence type="ECO:0000256" key="2">
    <source>
        <dbReference type="ARBA" id="ARBA00022475"/>
    </source>
</evidence>
<feature type="transmembrane region" description="Helical" evidence="6">
    <location>
        <begin position="119"/>
        <end position="137"/>
    </location>
</feature>
<reference evidence="8" key="1">
    <citation type="submission" date="2013-06" db="EMBL/GenBank/DDBJ databases">
        <authorList>
            <person name="Weinstock G."/>
            <person name="Sodergren E."/>
            <person name="Clifton S."/>
            <person name="Fulton L."/>
            <person name="Fulton B."/>
            <person name="Courtney L."/>
            <person name="Fronick C."/>
            <person name="Harrison M."/>
            <person name="Strong C."/>
            <person name="Farmer C."/>
            <person name="Delahaunty K."/>
            <person name="Markovic C."/>
            <person name="Hall O."/>
            <person name="Minx P."/>
            <person name="Tomlinson C."/>
            <person name="Mitreva M."/>
            <person name="Nelson J."/>
            <person name="Hou S."/>
            <person name="Wollam A."/>
            <person name="Pepin K.H."/>
            <person name="Johnson M."/>
            <person name="Bhonagiri V."/>
            <person name="Nash W.E."/>
            <person name="Warren W."/>
            <person name="Chinwalla A."/>
            <person name="Mardis E.R."/>
            <person name="Wilson R.K."/>
        </authorList>
    </citation>
    <scope>NUCLEOTIDE SEQUENCE [LARGE SCALE GENOMIC DNA]</scope>
    <source>
        <strain evidence="8">ATCC 49176</strain>
    </source>
</reference>
<gene>
    <name evidence="8" type="ORF">GCWU000182_000542</name>
</gene>
<evidence type="ECO:0000256" key="1">
    <source>
        <dbReference type="ARBA" id="ARBA00004651"/>
    </source>
</evidence>
<keyword evidence="5 6" id="KW-0472">Membrane</keyword>
<dbReference type="AlphaFoldDB" id="W1Q6F5"/>
<feature type="transmembrane region" description="Helical" evidence="6">
    <location>
        <begin position="60"/>
        <end position="86"/>
    </location>
</feature>
<dbReference type="InterPro" id="IPR052984">
    <property type="entry name" value="UPF0421"/>
</dbReference>
<keyword evidence="2" id="KW-1003">Cell membrane</keyword>
<feature type="domain" description="Putative aromatic acid exporter C-terminal" evidence="7">
    <location>
        <begin position="148"/>
        <end position="310"/>
    </location>
</feature>
<proteinExistence type="predicted"/>
<dbReference type="Gene3D" id="1.20.120.940">
    <property type="entry name" value="Putative aromatic acid exporter, C-terminal domain"/>
    <property type="match status" value="1"/>
</dbReference>
<dbReference type="InterPro" id="IPR010343">
    <property type="entry name" value="ArAE_1"/>
</dbReference>
<protein>
    <recommendedName>
        <fullName evidence="7">Putative aromatic acid exporter C-terminal domain-containing protein</fullName>
    </recommendedName>
</protein>
<organism evidence="8 9">
    <name type="scientific">Abiotrophia defectiva ATCC 49176</name>
    <dbReference type="NCBI Taxonomy" id="592010"/>
    <lineage>
        <taxon>Bacteria</taxon>
        <taxon>Bacillati</taxon>
        <taxon>Bacillota</taxon>
        <taxon>Bacilli</taxon>
        <taxon>Lactobacillales</taxon>
        <taxon>Aerococcaceae</taxon>
        <taxon>Abiotrophia</taxon>
    </lineage>
</organism>
<dbReference type="InterPro" id="IPR038323">
    <property type="entry name" value="ArAE_1_C_sf"/>
</dbReference>
<dbReference type="Proteomes" id="UP000019050">
    <property type="component" value="Unassembled WGS sequence"/>
</dbReference>
<dbReference type="HOGENOM" id="CLU_067525_0_0_9"/>
<dbReference type="InterPro" id="IPR021062">
    <property type="entry name" value="ArAE_1_C"/>
</dbReference>
<dbReference type="EMBL" id="ACIN03000003">
    <property type="protein sequence ID" value="ESK66199.1"/>
    <property type="molecule type" value="Genomic_DNA"/>
</dbReference>
<sequence>MSLPLRTAKYTLAVLAAALTAQALGLLNPMTAGVIALLSLSDTRRTTLKLAQERLVSMVLALALAWLLFAGLGFNLLSLALFLVIYVPLSYRLQLMSGLVASTVLVTQLLGWQSLATSYWLNQVGLFAIGAGLALAFNSYMPSKEDLILAHRERIEEQLRQLLLTIHDSLRQPQARKETDLAALAALNQELEAALTTVLADRDNRLFKQTNYDVHYVEMRQAQAQLLEQMMTTLPDCFLESEESKVLAGIFYLTASQLETANPGTYLMADIQALLAYYRERPLPVSRQEFENRARLFQLLNDLSRFIALKVSFYQTYAQDWQTGQD</sequence>
<name>W1Q6F5_ABIDE</name>
<evidence type="ECO:0000256" key="5">
    <source>
        <dbReference type="ARBA" id="ARBA00023136"/>
    </source>
</evidence>
<dbReference type="RefSeq" id="WP_023391193.1">
    <property type="nucleotide sequence ID" value="NZ_KI535340.1"/>
</dbReference>
<evidence type="ECO:0000256" key="4">
    <source>
        <dbReference type="ARBA" id="ARBA00022989"/>
    </source>
</evidence>
<dbReference type="eggNOG" id="COG4129">
    <property type="taxonomic scope" value="Bacteria"/>
</dbReference>
<dbReference type="OrthoDB" id="357521at2"/>
<dbReference type="Pfam" id="PF06081">
    <property type="entry name" value="ArAE_1"/>
    <property type="match status" value="1"/>
</dbReference>
<evidence type="ECO:0000256" key="6">
    <source>
        <dbReference type="SAM" id="Phobius"/>
    </source>
</evidence>
<evidence type="ECO:0000256" key="3">
    <source>
        <dbReference type="ARBA" id="ARBA00022692"/>
    </source>
</evidence>
<dbReference type="Pfam" id="PF11728">
    <property type="entry name" value="ArAE_1_C"/>
    <property type="match status" value="1"/>
</dbReference>
<keyword evidence="9" id="KW-1185">Reference proteome</keyword>
<accession>W1Q6F5</accession>